<feature type="transmembrane region" description="Helical" evidence="7">
    <location>
        <begin position="188"/>
        <end position="208"/>
    </location>
</feature>
<accession>A0ABU5RR90</accession>
<name>A0ABU5RR90_9CYAN</name>
<reference evidence="8 9" key="1">
    <citation type="submission" date="2023-12" db="EMBL/GenBank/DDBJ databases">
        <title>Baltic Sea Cyanobacteria.</title>
        <authorList>
            <person name="Delbaje E."/>
            <person name="Fewer D.P."/>
            <person name="Shishido T.K."/>
        </authorList>
    </citation>
    <scope>NUCLEOTIDE SEQUENCE [LARGE SCALE GENOMIC DNA]</scope>
    <source>
        <strain evidence="8 9">UHCC 0139</strain>
    </source>
</reference>
<feature type="transmembrane region" description="Helical" evidence="7">
    <location>
        <begin position="124"/>
        <end position="146"/>
    </location>
</feature>
<proteinExistence type="inferred from homology"/>
<feature type="transmembrane region" description="Helical" evidence="7">
    <location>
        <begin position="16"/>
        <end position="36"/>
    </location>
</feature>
<evidence type="ECO:0000313" key="9">
    <source>
        <dbReference type="Proteomes" id="UP001304461"/>
    </source>
</evidence>
<comment type="caution">
    <text evidence="8">The sequence shown here is derived from an EMBL/GenBank/DDBJ whole genome shotgun (WGS) entry which is preliminary data.</text>
</comment>
<dbReference type="PANTHER" id="PTHR33508:SF1">
    <property type="entry name" value="UPF0056 MEMBRANE PROTEIN YHCE"/>
    <property type="match status" value="1"/>
</dbReference>
<keyword evidence="4 7" id="KW-0812">Transmembrane</keyword>
<dbReference type="Proteomes" id="UP001304461">
    <property type="component" value="Unassembled WGS sequence"/>
</dbReference>
<comment type="caution">
    <text evidence="7">Lacks conserved residue(s) required for the propagation of feature annotation.</text>
</comment>
<comment type="subcellular location">
    <subcellularLocation>
        <location evidence="1 7">Cell membrane</location>
        <topology evidence="1 7">Multi-pass membrane protein</topology>
    </subcellularLocation>
</comment>
<keyword evidence="6 7" id="KW-0472">Membrane</keyword>
<dbReference type="EMBL" id="JAYGHX010000002">
    <property type="protein sequence ID" value="MEA5390298.1"/>
    <property type="molecule type" value="Genomic_DNA"/>
</dbReference>
<sequence length="222" mass="23625">MAMPPELLVPSTFQHYLLGLFAVANNFPAIGPFLTLSQGVPASQVRRVIRITTLSSLLIMLGAYFLGTAVLQFFGISVSAFQIAGGLLLGFSGLSMLNATDPGDSHEKNFDVSRMDVGQMTSSAIVPISLPLTTGAGTMSTITVYAEGARTLNHRIELFAAIWAMAILIGLMFTFATRLTRLLGHVGMTVLIKVMGLFTLAIGVQFIATGATTLLSRVTLKI</sequence>
<evidence type="ECO:0000256" key="3">
    <source>
        <dbReference type="ARBA" id="ARBA00022475"/>
    </source>
</evidence>
<dbReference type="NCBIfam" id="TIGR00427">
    <property type="entry name" value="NAAT family transporter"/>
    <property type="match status" value="1"/>
</dbReference>
<keyword evidence="9" id="KW-1185">Reference proteome</keyword>
<evidence type="ECO:0000256" key="5">
    <source>
        <dbReference type="ARBA" id="ARBA00022989"/>
    </source>
</evidence>
<organism evidence="8 9">
    <name type="scientific">Cyanobium gracile UHCC 0139</name>
    <dbReference type="NCBI Taxonomy" id="3110308"/>
    <lineage>
        <taxon>Bacteria</taxon>
        <taxon>Bacillati</taxon>
        <taxon>Cyanobacteriota</taxon>
        <taxon>Cyanophyceae</taxon>
        <taxon>Synechococcales</taxon>
        <taxon>Prochlorococcaceae</taxon>
        <taxon>Cyanobium</taxon>
    </lineage>
</organism>
<evidence type="ECO:0000313" key="8">
    <source>
        <dbReference type="EMBL" id="MEA5390298.1"/>
    </source>
</evidence>
<keyword evidence="3" id="KW-1003">Cell membrane</keyword>
<dbReference type="RefSeq" id="WP_323304412.1">
    <property type="nucleotide sequence ID" value="NZ_JAYGHX010000002.1"/>
</dbReference>
<evidence type="ECO:0000256" key="4">
    <source>
        <dbReference type="ARBA" id="ARBA00022692"/>
    </source>
</evidence>
<comment type="similarity">
    <text evidence="2 7">Belongs to the UPF0056 (MarC) family.</text>
</comment>
<evidence type="ECO:0000256" key="6">
    <source>
        <dbReference type="ARBA" id="ARBA00023136"/>
    </source>
</evidence>
<gene>
    <name evidence="8" type="ORF">VB738_03385</name>
</gene>
<dbReference type="Pfam" id="PF01914">
    <property type="entry name" value="MarC"/>
    <property type="match status" value="1"/>
</dbReference>
<feature type="transmembrane region" description="Helical" evidence="7">
    <location>
        <begin position="48"/>
        <end position="67"/>
    </location>
</feature>
<protein>
    <recommendedName>
        <fullName evidence="7">UPF0056 membrane protein</fullName>
    </recommendedName>
</protein>
<evidence type="ECO:0000256" key="7">
    <source>
        <dbReference type="RuleBase" id="RU362048"/>
    </source>
</evidence>
<evidence type="ECO:0000256" key="2">
    <source>
        <dbReference type="ARBA" id="ARBA00009784"/>
    </source>
</evidence>
<keyword evidence="5 7" id="KW-1133">Transmembrane helix</keyword>
<dbReference type="PANTHER" id="PTHR33508">
    <property type="entry name" value="UPF0056 MEMBRANE PROTEIN YHCE"/>
    <property type="match status" value="1"/>
</dbReference>
<evidence type="ECO:0000256" key="1">
    <source>
        <dbReference type="ARBA" id="ARBA00004651"/>
    </source>
</evidence>
<dbReference type="InterPro" id="IPR002771">
    <property type="entry name" value="Multi_antbiot-R_MarC"/>
</dbReference>
<feature type="transmembrane region" description="Helical" evidence="7">
    <location>
        <begin position="158"/>
        <end position="176"/>
    </location>
</feature>